<feature type="domain" description="Anoctamin transmembrane" evidence="10">
    <location>
        <begin position="516"/>
        <end position="1139"/>
    </location>
</feature>
<proteinExistence type="inferred from homology"/>
<dbReference type="GO" id="GO:0005254">
    <property type="term" value="F:chloride channel activity"/>
    <property type="evidence" value="ECO:0007669"/>
    <property type="project" value="TreeGrafter"/>
</dbReference>
<evidence type="ECO:0000259" key="10">
    <source>
        <dbReference type="Pfam" id="PF04547"/>
    </source>
</evidence>
<evidence type="ECO:0000313" key="13">
    <source>
        <dbReference type="Proteomes" id="UP000663870"/>
    </source>
</evidence>
<dbReference type="InterPro" id="IPR049452">
    <property type="entry name" value="Anoctamin_TM"/>
</dbReference>
<evidence type="ECO:0000256" key="5">
    <source>
        <dbReference type="ARBA" id="ARBA00022989"/>
    </source>
</evidence>
<feature type="transmembrane region" description="Helical" evidence="8">
    <location>
        <begin position="675"/>
        <end position="704"/>
    </location>
</feature>
<evidence type="ECO:0000256" key="9">
    <source>
        <dbReference type="SAM" id="MobiDB-lite"/>
    </source>
</evidence>
<comment type="caution">
    <text evidence="8">Lacks conserved residue(s) required for the propagation of feature annotation.</text>
</comment>
<keyword evidence="6 8" id="KW-0472">Membrane</keyword>
<evidence type="ECO:0000313" key="12">
    <source>
        <dbReference type="EMBL" id="CAF1178867.1"/>
    </source>
</evidence>
<keyword evidence="7" id="KW-0325">Glycoprotein</keyword>
<evidence type="ECO:0000259" key="11">
    <source>
        <dbReference type="Pfam" id="PF16178"/>
    </source>
</evidence>
<keyword evidence="13" id="KW-1185">Reference proteome</keyword>
<name>A0A814USZ8_9BILA</name>
<dbReference type="InterPro" id="IPR007632">
    <property type="entry name" value="Anoctamin"/>
</dbReference>
<evidence type="ECO:0000256" key="6">
    <source>
        <dbReference type="ARBA" id="ARBA00023136"/>
    </source>
</evidence>
<evidence type="ECO:0000256" key="4">
    <source>
        <dbReference type="ARBA" id="ARBA00022692"/>
    </source>
</evidence>
<organism evidence="12 13">
    <name type="scientific">Rotaria sordida</name>
    <dbReference type="NCBI Taxonomy" id="392033"/>
    <lineage>
        <taxon>Eukaryota</taxon>
        <taxon>Metazoa</taxon>
        <taxon>Spiralia</taxon>
        <taxon>Gnathifera</taxon>
        <taxon>Rotifera</taxon>
        <taxon>Eurotatoria</taxon>
        <taxon>Bdelloidea</taxon>
        <taxon>Philodinida</taxon>
        <taxon>Philodinidae</taxon>
        <taxon>Rotaria</taxon>
    </lineage>
</organism>
<dbReference type="PANTHER" id="PTHR12308:SF84">
    <property type="entry name" value="ANOCTAMIN"/>
    <property type="match status" value="1"/>
</dbReference>
<feature type="domain" description="Anoctamin dimerisation" evidence="11">
    <location>
        <begin position="452"/>
        <end position="513"/>
    </location>
</feature>
<protein>
    <recommendedName>
        <fullName evidence="8">Anoctamin</fullName>
    </recommendedName>
</protein>
<evidence type="ECO:0000256" key="3">
    <source>
        <dbReference type="ARBA" id="ARBA00022475"/>
    </source>
</evidence>
<reference evidence="12" key="1">
    <citation type="submission" date="2021-02" db="EMBL/GenBank/DDBJ databases">
        <authorList>
            <person name="Nowell W R."/>
        </authorList>
    </citation>
    <scope>NUCLEOTIDE SEQUENCE</scope>
</reference>
<feature type="transmembrane region" description="Helical" evidence="8">
    <location>
        <begin position="778"/>
        <end position="797"/>
    </location>
</feature>
<dbReference type="PANTHER" id="PTHR12308">
    <property type="entry name" value="ANOCTAMIN"/>
    <property type="match status" value="1"/>
</dbReference>
<gene>
    <name evidence="12" type="ORF">JXQ802_LOCUS23227</name>
</gene>
<feature type="transmembrane region" description="Helical" evidence="8">
    <location>
        <begin position="909"/>
        <end position="936"/>
    </location>
</feature>
<dbReference type="GO" id="GO:0005886">
    <property type="term" value="C:plasma membrane"/>
    <property type="evidence" value="ECO:0007669"/>
    <property type="project" value="UniProtKB-SubCell"/>
</dbReference>
<evidence type="ECO:0000256" key="8">
    <source>
        <dbReference type="RuleBase" id="RU280814"/>
    </source>
</evidence>
<dbReference type="GO" id="GO:0046983">
    <property type="term" value="F:protein dimerization activity"/>
    <property type="evidence" value="ECO:0007669"/>
    <property type="project" value="InterPro"/>
</dbReference>
<feature type="transmembrane region" description="Helical" evidence="8">
    <location>
        <begin position="1096"/>
        <end position="1122"/>
    </location>
</feature>
<dbReference type="AlphaFoldDB" id="A0A814USZ8"/>
<dbReference type="Pfam" id="PF04547">
    <property type="entry name" value="Anoctamin"/>
    <property type="match status" value="1"/>
</dbReference>
<feature type="transmembrane region" description="Helical" evidence="8">
    <location>
        <begin position="725"/>
        <end position="746"/>
    </location>
</feature>
<dbReference type="InterPro" id="IPR032394">
    <property type="entry name" value="Anoct_dimer"/>
</dbReference>
<dbReference type="Pfam" id="PF16178">
    <property type="entry name" value="Anoct_dimer"/>
    <property type="match status" value="2"/>
</dbReference>
<dbReference type="EMBL" id="CAJNOL010000725">
    <property type="protein sequence ID" value="CAF1178867.1"/>
    <property type="molecule type" value="Genomic_DNA"/>
</dbReference>
<keyword evidence="5 8" id="KW-1133">Transmembrane helix</keyword>
<evidence type="ECO:0000256" key="1">
    <source>
        <dbReference type="ARBA" id="ARBA00004651"/>
    </source>
</evidence>
<keyword evidence="3" id="KW-1003">Cell membrane</keyword>
<evidence type="ECO:0000256" key="2">
    <source>
        <dbReference type="ARBA" id="ARBA00009671"/>
    </source>
</evidence>
<comment type="subcellular location">
    <subcellularLocation>
        <location evidence="1">Cell membrane</location>
        <topology evidence="1">Multi-pass membrane protein</topology>
    </subcellularLocation>
    <subcellularLocation>
        <location evidence="8">Membrane</location>
        <topology evidence="8">Multi-pass membrane protein</topology>
    </subcellularLocation>
</comment>
<keyword evidence="4 8" id="KW-0812">Transmembrane</keyword>
<feature type="region of interest" description="Disordered" evidence="9">
    <location>
        <begin position="230"/>
        <end position="254"/>
    </location>
</feature>
<comment type="similarity">
    <text evidence="2 8">Belongs to the anoctamin family.</text>
</comment>
<feature type="transmembrane region" description="Helical" evidence="8">
    <location>
        <begin position="818"/>
        <end position="837"/>
    </location>
</feature>
<feature type="domain" description="Anoctamin dimerisation" evidence="11">
    <location>
        <begin position="277"/>
        <end position="400"/>
    </location>
</feature>
<sequence>MINILRSFLFDKTSTTISEVELEQLNQHDIPDLHNSCESFYSCHSVMDVPQENKTFPTEEQIRPADSLLNRNYNMNGERRKMNANNDDHHHHHHHEVVINSDHNHSKASIMQIDRSKYIYHDGEFLPIDYILVYTRYHSSHFRRSHKFRRQHDQYRQYFQDRLRRLGFIVVEERLTDEENDLLNLRQAETSPDVHDNNNNNNDESNHVWVRGFSTLQRHVSIRLQNISSHLKKDTNENNNNNNTNGTQIDKIDEEETVQLNNAIDNIRYENESKKKSQTITEREDEIEQDERYFVKIHAPFEVLLVLAEKLKVKLPFSENKSPLKPSLFDQGLPCQSTRLNPREFPKPHKGKSFFTACYQKSLHYRFSKYFDDVDKVFRPSERSRLVYETLLRCPYRSSEQMLSAMNGTRDELSEIDSRLTNQNLNRKILQATASEDQTLKIEEVFTSSTRRSGMKDTGIEVLLEEGVYEAAYPLHDQLIREQDAGEPETWNDRMKLYYRWAKFKNIFRIQPIHAIRDYYGERLAFYFAWLGWYNSLLIIPSILGIFVLLWGLLSVKYDRPTLDTCNSTSSYLMCPKLDRQSYWFLNETCFNAKMSYIFDNSASVAFAIMISIFAVSINFLWQRHEFRLQYEWDMTDIAEETETLRPDFERRVEKTIINKVTDKVEPYVPPYKRFLYYTSSFSIVVLMVFLVLAVVAGIVIYRLSVSAAFNSIDREMWIYRWKPIIVPITGALINLIIILILQYFYEILAIWLTNVELHRTDKTYEASLTIKMFLFQFVNYYASIFYIALIKPLIIYKPTYLDRHSKAFRFEECDVSGCVWELSIQLIIIMIGKQLISNIWEFYFSKLWNMCRKRITFRHTVRQINERNAKMKKLDEQILTINLKRSYEEDFLLQPFELTTLFYEYLEIILQFGFVTFFCLSFPLAPLFAFINNIFEIRIDALKVVKEFRRPVARRAMGIGTWNSILTIMAKITVLSNAFLIAITSEYIPRQVYYWTIGNYSLNGFLNHTLAPFHSNDFPLIINRTLLECQFIESRLIDLSKQSTFFIPFAQSYHLSYFDCNSTLANEIRSQIDFSTCYYKDYRLDHTRNYGRSYMFYYVMVARLAFVIIFEHFVYSVLFLVRNLISRVPRDVRAQLNRCRYLVQQMYWGAELYAQNPNLIKKDENRVRIDEQDHEYHRQSTLPSLMTIPNELNFDACVTPEL</sequence>
<comment type="caution">
    <text evidence="12">The sequence shown here is derived from an EMBL/GenBank/DDBJ whole genome shotgun (WGS) entry which is preliminary data.</text>
</comment>
<feature type="transmembrane region" description="Helical" evidence="8">
    <location>
        <begin position="603"/>
        <end position="622"/>
    </location>
</feature>
<evidence type="ECO:0000256" key="7">
    <source>
        <dbReference type="ARBA" id="ARBA00023180"/>
    </source>
</evidence>
<dbReference type="Proteomes" id="UP000663870">
    <property type="component" value="Unassembled WGS sequence"/>
</dbReference>
<feature type="transmembrane region" description="Helical" evidence="8">
    <location>
        <begin position="957"/>
        <end position="984"/>
    </location>
</feature>
<feature type="transmembrane region" description="Helical" evidence="8">
    <location>
        <begin position="527"/>
        <end position="554"/>
    </location>
</feature>
<accession>A0A814USZ8</accession>